<dbReference type="AlphaFoldDB" id="A0A8T0GZY6"/>
<keyword evidence="3" id="KW-1185">Reference proteome</keyword>
<feature type="signal peptide" evidence="1">
    <location>
        <begin position="1"/>
        <end position="19"/>
    </location>
</feature>
<keyword evidence="1" id="KW-0732">Signal</keyword>
<gene>
    <name evidence="2" type="ORF">KC19_8G109900</name>
</gene>
<name>A0A8T0GZY6_CERPU</name>
<accession>A0A8T0GZY6</accession>
<sequence>MQTSNIFFNIFLCFRYSWSLNLASGVHQTTWDQPVNVQYVVTLAMGFQM</sequence>
<reference evidence="2" key="1">
    <citation type="submission" date="2020-06" db="EMBL/GenBank/DDBJ databases">
        <title>WGS assembly of Ceratodon purpureus strain R40.</title>
        <authorList>
            <person name="Carey S.B."/>
            <person name="Jenkins J."/>
            <person name="Shu S."/>
            <person name="Lovell J.T."/>
            <person name="Sreedasyam A."/>
            <person name="Maumus F."/>
            <person name="Tiley G.P."/>
            <person name="Fernandez-Pozo N."/>
            <person name="Barry K."/>
            <person name="Chen C."/>
            <person name="Wang M."/>
            <person name="Lipzen A."/>
            <person name="Daum C."/>
            <person name="Saski C.A."/>
            <person name="Payton A.C."/>
            <person name="Mcbreen J.C."/>
            <person name="Conrad R.E."/>
            <person name="Kollar L.M."/>
            <person name="Olsson S."/>
            <person name="Huttunen S."/>
            <person name="Landis J.B."/>
            <person name="Wickett N.J."/>
            <person name="Johnson M.G."/>
            <person name="Rensing S.A."/>
            <person name="Grimwood J."/>
            <person name="Schmutz J."/>
            <person name="Mcdaniel S.F."/>
        </authorList>
    </citation>
    <scope>NUCLEOTIDE SEQUENCE</scope>
    <source>
        <strain evidence="2">R40</strain>
    </source>
</reference>
<protein>
    <submittedName>
        <fullName evidence="2">Uncharacterized protein</fullName>
    </submittedName>
</protein>
<comment type="caution">
    <text evidence="2">The sequence shown here is derived from an EMBL/GenBank/DDBJ whole genome shotgun (WGS) entry which is preliminary data.</text>
</comment>
<feature type="chain" id="PRO_5035944250" evidence="1">
    <location>
        <begin position="20"/>
        <end position="49"/>
    </location>
</feature>
<organism evidence="2 3">
    <name type="scientific">Ceratodon purpureus</name>
    <name type="common">Fire moss</name>
    <name type="synonym">Dicranum purpureum</name>
    <dbReference type="NCBI Taxonomy" id="3225"/>
    <lineage>
        <taxon>Eukaryota</taxon>
        <taxon>Viridiplantae</taxon>
        <taxon>Streptophyta</taxon>
        <taxon>Embryophyta</taxon>
        <taxon>Bryophyta</taxon>
        <taxon>Bryophytina</taxon>
        <taxon>Bryopsida</taxon>
        <taxon>Dicranidae</taxon>
        <taxon>Pseudoditrichales</taxon>
        <taxon>Ditrichaceae</taxon>
        <taxon>Ceratodon</taxon>
    </lineage>
</organism>
<evidence type="ECO:0000313" key="2">
    <source>
        <dbReference type="EMBL" id="KAG0564433.1"/>
    </source>
</evidence>
<dbReference type="Proteomes" id="UP000822688">
    <property type="component" value="Chromosome 8"/>
</dbReference>
<proteinExistence type="predicted"/>
<dbReference type="EMBL" id="CM026429">
    <property type="protein sequence ID" value="KAG0564433.1"/>
    <property type="molecule type" value="Genomic_DNA"/>
</dbReference>
<evidence type="ECO:0000256" key="1">
    <source>
        <dbReference type="SAM" id="SignalP"/>
    </source>
</evidence>
<evidence type="ECO:0000313" key="3">
    <source>
        <dbReference type="Proteomes" id="UP000822688"/>
    </source>
</evidence>